<reference evidence="6" key="1">
    <citation type="submission" date="2020-03" db="EMBL/GenBank/DDBJ databases">
        <authorList>
            <person name="Chebbi M.A."/>
            <person name="Drezen J.M."/>
        </authorList>
    </citation>
    <scope>NUCLEOTIDE SEQUENCE</scope>
    <source>
        <tissue evidence="6">Whole body</tissue>
    </source>
</reference>
<evidence type="ECO:0000256" key="2">
    <source>
        <dbReference type="ARBA" id="ARBA00004496"/>
    </source>
</evidence>
<reference evidence="6" key="2">
    <citation type="submission" date="2021-04" db="EMBL/GenBank/DDBJ databases">
        <title>Genome-wide patterns of bracovirus chromosomal integration into multiple host tissues during parasitism.</title>
        <authorList>
            <person name="Chebbi M.A.C."/>
        </authorList>
    </citation>
    <scope>NUCLEOTIDE SEQUENCE</scope>
    <source>
        <tissue evidence="6">Whole body</tissue>
    </source>
</reference>
<dbReference type="GO" id="GO:0003713">
    <property type="term" value="F:transcription coactivator activity"/>
    <property type="evidence" value="ECO:0007669"/>
    <property type="project" value="TreeGrafter"/>
</dbReference>
<dbReference type="GO" id="GO:0045944">
    <property type="term" value="P:positive regulation of transcription by RNA polymerase II"/>
    <property type="evidence" value="ECO:0007669"/>
    <property type="project" value="TreeGrafter"/>
</dbReference>
<sequence length="211" mass="23568">MASVLNDSDSEDELPPGWEERATVDGNVYYVNHYEKSTQWIHPRTSSKKIVAGELPSGWEKCTTDNGKTLFIDHLNCTTTYTDPRLAFAIEYRDSSQSVRQRFDAGSSALSVLHGKDLRNKVALITGSNTGIGFETAKSLAFHGCTVIMACRNSKKAADAIRKIKSIRNNATCEALSMDLSSLRNVKNAVNEFKEKFRYCIIIQLYKCTII</sequence>
<dbReference type="CDD" id="cd00201">
    <property type="entry name" value="WW"/>
    <property type="match status" value="2"/>
</dbReference>
<dbReference type="SMART" id="SM00456">
    <property type="entry name" value="WW"/>
    <property type="match status" value="2"/>
</dbReference>
<keyword evidence="7" id="KW-1185">Reference proteome</keyword>
<dbReference type="InterPro" id="IPR001202">
    <property type="entry name" value="WW_dom"/>
</dbReference>
<dbReference type="GO" id="GO:0035329">
    <property type="term" value="P:hippo signaling"/>
    <property type="evidence" value="ECO:0007669"/>
    <property type="project" value="TreeGrafter"/>
</dbReference>
<feature type="domain" description="WW" evidence="5">
    <location>
        <begin position="53"/>
        <end position="86"/>
    </location>
</feature>
<evidence type="ECO:0000256" key="1">
    <source>
        <dbReference type="ARBA" id="ARBA00004123"/>
    </source>
</evidence>
<comment type="caution">
    <text evidence="6">The sequence shown here is derived from an EMBL/GenBank/DDBJ whole genome shotgun (WGS) entry which is preliminary data.</text>
</comment>
<organism evidence="6 7">
    <name type="scientific">Cotesia typhae</name>
    <dbReference type="NCBI Taxonomy" id="2053667"/>
    <lineage>
        <taxon>Eukaryota</taxon>
        <taxon>Metazoa</taxon>
        <taxon>Ecdysozoa</taxon>
        <taxon>Arthropoda</taxon>
        <taxon>Hexapoda</taxon>
        <taxon>Insecta</taxon>
        <taxon>Pterygota</taxon>
        <taxon>Neoptera</taxon>
        <taxon>Endopterygota</taxon>
        <taxon>Hymenoptera</taxon>
        <taxon>Apocrita</taxon>
        <taxon>Ichneumonoidea</taxon>
        <taxon>Braconidae</taxon>
        <taxon>Microgastrinae</taxon>
        <taxon>Cotesia</taxon>
    </lineage>
</organism>
<gene>
    <name evidence="6" type="ORF">G9C98_004523</name>
</gene>
<dbReference type="AlphaFoldDB" id="A0A8J5RB09"/>
<dbReference type="GO" id="GO:0005634">
    <property type="term" value="C:nucleus"/>
    <property type="evidence" value="ECO:0007669"/>
    <property type="project" value="UniProtKB-SubCell"/>
</dbReference>
<comment type="subcellular location">
    <subcellularLocation>
        <location evidence="2">Cytoplasm</location>
    </subcellularLocation>
    <subcellularLocation>
        <location evidence="1">Nucleus</location>
    </subcellularLocation>
</comment>
<evidence type="ECO:0000256" key="3">
    <source>
        <dbReference type="ARBA" id="ARBA00022490"/>
    </source>
</evidence>
<dbReference type="OrthoDB" id="9989144at2759"/>
<dbReference type="InterPro" id="IPR051583">
    <property type="entry name" value="YAP1"/>
</dbReference>
<keyword evidence="3" id="KW-0963">Cytoplasm</keyword>
<evidence type="ECO:0000256" key="4">
    <source>
        <dbReference type="ARBA" id="ARBA00023242"/>
    </source>
</evidence>
<feature type="domain" description="WW" evidence="5">
    <location>
        <begin position="12"/>
        <end position="45"/>
    </location>
</feature>
<evidence type="ECO:0000313" key="6">
    <source>
        <dbReference type="EMBL" id="KAG8035994.1"/>
    </source>
</evidence>
<dbReference type="EMBL" id="JAAOIC020000051">
    <property type="protein sequence ID" value="KAG8035994.1"/>
    <property type="molecule type" value="Genomic_DNA"/>
</dbReference>
<evidence type="ECO:0000313" key="7">
    <source>
        <dbReference type="Proteomes" id="UP000729913"/>
    </source>
</evidence>
<dbReference type="Pfam" id="PF00397">
    <property type="entry name" value="WW"/>
    <property type="match status" value="1"/>
</dbReference>
<dbReference type="PROSITE" id="PS50020">
    <property type="entry name" value="WW_DOMAIN_2"/>
    <property type="match status" value="2"/>
</dbReference>
<proteinExistence type="predicted"/>
<evidence type="ECO:0000259" key="5">
    <source>
        <dbReference type="PROSITE" id="PS50020"/>
    </source>
</evidence>
<dbReference type="PROSITE" id="PS01159">
    <property type="entry name" value="WW_DOMAIN_1"/>
    <property type="match status" value="1"/>
</dbReference>
<dbReference type="GO" id="GO:0005737">
    <property type="term" value="C:cytoplasm"/>
    <property type="evidence" value="ECO:0007669"/>
    <property type="project" value="UniProtKB-SubCell"/>
</dbReference>
<name>A0A8J5RB09_9HYME</name>
<dbReference type="Pfam" id="PF00106">
    <property type="entry name" value="adh_short"/>
    <property type="match status" value="1"/>
</dbReference>
<protein>
    <recommendedName>
        <fullName evidence="5">WW domain-containing protein</fullName>
    </recommendedName>
</protein>
<keyword evidence="4" id="KW-0539">Nucleus</keyword>
<dbReference type="PANTHER" id="PTHR17616:SF12">
    <property type="entry name" value="WW DOMAIN-CONTAINING OXIDOREDUCTASE"/>
    <property type="match status" value="1"/>
</dbReference>
<dbReference type="InterPro" id="IPR002347">
    <property type="entry name" value="SDR_fam"/>
</dbReference>
<accession>A0A8J5RB09</accession>
<dbReference type="PANTHER" id="PTHR17616">
    <property type="entry name" value="YES-ASSOCIATED PROTEIN YAP1 FAMILY MEMBER"/>
    <property type="match status" value="1"/>
</dbReference>
<dbReference type="Proteomes" id="UP000729913">
    <property type="component" value="Unassembled WGS sequence"/>
</dbReference>